<dbReference type="PANTHER" id="PTHR15272:SF0">
    <property type="entry name" value="CHROMATIN ASSEMBLY FACTOR 1 SUBUNIT A"/>
    <property type="match status" value="1"/>
</dbReference>
<evidence type="ECO:0000313" key="9">
    <source>
        <dbReference type="Proteomes" id="UP000001197"/>
    </source>
</evidence>
<evidence type="ECO:0000256" key="5">
    <source>
        <dbReference type="SAM" id="MobiDB-lite"/>
    </source>
</evidence>
<dbReference type="RefSeq" id="XP_001911695.1">
    <property type="nucleotide sequence ID" value="XM_001911660.1"/>
</dbReference>
<feature type="compositionally biased region" description="Basic and acidic residues" evidence="5">
    <location>
        <begin position="164"/>
        <end position="240"/>
    </location>
</feature>
<dbReference type="PANTHER" id="PTHR15272">
    <property type="entry name" value="CHROMATIN ASSEMBLY FACTOR 1 SUBUNIT A CAF-1 SUBUNIT A"/>
    <property type="match status" value="1"/>
</dbReference>
<keyword evidence="4" id="KW-0539">Nucleus</keyword>
<feature type="compositionally biased region" description="Polar residues" evidence="5">
    <location>
        <begin position="266"/>
        <end position="289"/>
    </location>
</feature>
<dbReference type="HOGENOM" id="CLU_013392_3_0_1"/>
<feature type="compositionally biased region" description="Acidic residues" evidence="5">
    <location>
        <begin position="439"/>
        <end position="476"/>
    </location>
</feature>
<name>B2B6U5_PODAN</name>
<dbReference type="eggNOG" id="ENOG502RY5G">
    <property type="taxonomic scope" value="Eukaryota"/>
</dbReference>
<dbReference type="InterPro" id="IPR022043">
    <property type="entry name" value="CAF1A_DD"/>
</dbReference>
<reference evidence="7 9" key="1">
    <citation type="journal article" date="2008" name="Genome Biol.">
        <title>The genome sequence of the model ascomycete fungus Podospora anserina.</title>
        <authorList>
            <person name="Espagne E."/>
            <person name="Lespinet O."/>
            <person name="Malagnac F."/>
            <person name="Da Silva C."/>
            <person name="Jaillon O."/>
            <person name="Porcel B.M."/>
            <person name="Couloux A."/>
            <person name="Aury J.-M."/>
            <person name="Segurens B."/>
            <person name="Poulain J."/>
            <person name="Anthouard V."/>
            <person name="Grossetete S."/>
            <person name="Khalili H."/>
            <person name="Coppin E."/>
            <person name="Dequard-Chablat M."/>
            <person name="Picard M."/>
            <person name="Contamine V."/>
            <person name="Arnaise S."/>
            <person name="Bourdais A."/>
            <person name="Berteaux-Lecellier V."/>
            <person name="Gautheret D."/>
            <person name="de Vries R.P."/>
            <person name="Battaglia E."/>
            <person name="Coutinho P.M."/>
            <person name="Danchin E.G.J."/>
            <person name="Henrissat B."/>
            <person name="El Khoury R."/>
            <person name="Sainsard-Chanet A."/>
            <person name="Boivin A."/>
            <person name="Pinan-Lucarre B."/>
            <person name="Sellem C.H."/>
            <person name="Debuchy R."/>
            <person name="Wincker P."/>
            <person name="Weissenbach J."/>
            <person name="Silar P."/>
        </authorList>
    </citation>
    <scope>NUCLEOTIDE SEQUENCE [LARGE SCALE GENOMIC DNA]</scope>
    <source>
        <strain evidence="9">S / ATCC MYA-4624 / DSM 980 / FGSC 10383</strain>
        <strain evidence="7">S mat+</strain>
    </source>
</reference>
<evidence type="ECO:0000313" key="8">
    <source>
        <dbReference type="EMBL" id="CDP25924.1"/>
    </source>
</evidence>
<dbReference type="OrthoDB" id="79480at2759"/>
<feature type="region of interest" description="Disordered" evidence="5">
    <location>
        <begin position="1"/>
        <end position="44"/>
    </location>
</feature>
<evidence type="ECO:0000256" key="3">
    <source>
        <dbReference type="ARBA" id="ARBA00023204"/>
    </source>
</evidence>
<dbReference type="Pfam" id="PF12253">
    <property type="entry name" value="CAF1A_dimeriz"/>
    <property type="match status" value="1"/>
</dbReference>
<keyword evidence="2" id="KW-0227">DNA damage</keyword>
<feature type="domain" description="Chromatin assembly factor 1 subunit A dimerization" evidence="6">
    <location>
        <begin position="395"/>
        <end position="467"/>
    </location>
</feature>
<accession>B2B6U5</accession>
<feature type="compositionally biased region" description="Basic and acidic residues" evidence="5">
    <location>
        <begin position="24"/>
        <end position="34"/>
    </location>
</feature>
<evidence type="ECO:0000256" key="4">
    <source>
        <dbReference type="ARBA" id="ARBA00023242"/>
    </source>
</evidence>
<feature type="region of interest" description="Disordered" evidence="5">
    <location>
        <begin position="556"/>
        <end position="623"/>
    </location>
</feature>
<protein>
    <submittedName>
        <fullName evidence="8">Chromatin assembly complex, subunit p90</fullName>
    </submittedName>
    <submittedName>
        <fullName evidence="7">Podospora anserina S mat+ genomic DNA chromosome 2, supercontig 2</fullName>
    </submittedName>
</protein>
<evidence type="ECO:0000256" key="2">
    <source>
        <dbReference type="ARBA" id="ARBA00022763"/>
    </source>
</evidence>
<evidence type="ECO:0000313" key="7">
    <source>
        <dbReference type="EMBL" id="CAP73522.1"/>
    </source>
</evidence>
<proteinExistence type="predicted"/>
<dbReference type="STRING" id="515849.B2B6U5"/>
<keyword evidence="9" id="KW-1185">Reference proteome</keyword>
<dbReference type="GO" id="GO:0006334">
    <property type="term" value="P:nucleosome assembly"/>
    <property type="evidence" value="ECO:0007669"/>
    <property type="project" value="TreeGrafter"/>
</dbReference>
<feature type="compositionally biased region" description="Low complexity" evidence="5">
    <location>
        <begin position="567"/>
        <end position="584"/>
    </location>
</feature>
<keyword evidence="3" id="KW-0234">DNA repair</keyword>
<reference evidence="7" key="2">
    <citation type="submission" date="2008-07" db="EMBL/GenBank/DDBJ databases">
        <authorList>
            <person name="Genoscope - CEA"/>
        </authorList>
    </citation>
    <scope>NUCLEOTIDE SEQUENCE</scope>
    <source>
        <strain evidence="7">S mat+</strain>
    </source>
</reference>
<feature type="region of interest" description="Disordered" evidence="5">
    <location>
        <begin position="439"/>
        <end position="479"/>
    </location>
</feature>
<dbReference type="VEuPathDB" id="FungiDB:PODANS_2_8810"/>
<dbReference type="GO" id="GO:0006281">
    <property type="term" value="P:DNA repair"/>
    <property type="evidence" value="ECO:0007669"/>
    <property type="project" value="UniProtKB-KW"/>
</dbReference>
<organism evidence="7">
    <name type="scientific">Podospora anserina (strain S / ATCC MYA-4624 / DSM 980 / FGSC 10383)</name>
    <name type="common">Pleurage anserina</name>
    <dbReference type="NCBI Taxonomy" id="515849"/>
    <lineage>
        <taxon>Eukaryota</taxon>
        <taxon>Fungi</taxon>
        <taxon>Dikarya</taxon>
        <taxon>Ascomycota</taxon>
        <taxon>Pezizomycotina</taxon>
        <taxon>Sordariomycetes</taxon>
        <taxon>Sordariomycetidae</taxon>
        <taxon>Sordariales</taxon>
        <taxon>Podosporaceae</taxon>
        <taxon>Podospora</taxon>
        <taxon>Podospora anserina</taxon>
    </lineage>
</organism>
<feature type="compositionally biased region" description="Polar residues" evidence="5">
    <location>
        <begin position="590"/>
        <end position="602"/>
    </location>
</feature>
<evidence type="ECO:0000259" key="6">
    <source>
        <dbReference type="Pfam" id="PF12253"/>
    </source>
</evidence>
<gene>
    <name evidence="7" type="ORF">PODANS_2_8810</name>
</gene>
<dbReference type="Proteomes" id="UP000001197">
    <property type="component" value="Chromosome 2"/>
</dbReference>
<dbReference type="GO" id="GO:0033186">
    <property type="term" value="C:CAF-1 complex"/>
    <property type="evidence" value="ECO:0007669"/>
    <property type="project" value="TreeGrafter"/>
</dbReference>
<evidence type="ECO:0000256" key="1">
    <source>
        <dbReference type="ARBA" id="ARBA00004123"/>
    </source>
</evidence>
<feature type="compositionally biased region" description="Polar residues" evidence="5">
    <location>
        <begin position="143"/>
        <end position="152"/>
    </location>
</feature>
<dbReference type="GeneID" id="6196010"/>
<dbReference type="EMBL" id="FO904937">
    <property type="protein sequence ID" value="CDP25924.1"/>
    <property type="molecule type" value="Genomic_DNA"/>
</dbReference>
<reference evidence="9" key="3">
    <citation type="journal article" date="2014" name="Genetics">
        <title>Maintaining two mating types: Structure of the mating type locus and its role in heterokaryosis in Podospora anserina.</title>
        <authorList>
            <person name="Grognet P."/>
            <person name="Bidard F."/>
            <person name="Kuchly C."/>
            <person name="Tong L.C.H."/>
            <person name="Coppin E."/>
            <person name="Benkhali J.A."/>
            <person name="Couloux A."/>
            <person name="Wincker P."/>
            <person name="Debuchy R."/>
            <person name="Silar P."/>
        </authorList>
    </citation>
    <scope>GENOME REANNOTATION</scope>
    <source>
        <strain evidence="9">S / ATCC MYA-4624 / DSM 980 / FGSC 10383</strain>
    </source>
</reference>
<sequence length="679" mass="75357">MKSTTQDPSKDPKPTASANKKRTLKDFLEPEGPKPKPCTGSDSTCWLDVAATYRCWVLTNDFSTEENDNDRPVKKKIKSPKTTNDDSVANDDDLDSPPSSPPLIPPGLTASGSSPPDRETTAPNTPSRPPPVILTKAPADGPSTASIDPTQKTGEKRKRTVLSAEEKAAKRAEEEAKKAEREAAKQKKAEEAAKAEELKRQKQAEKEAKKREKEDELAKKKQEKEEKERKKREKEEEAAKKARSQATLTSMFGLKSSTSKKDQPAVKSQSGDATTSTETPTKTQASGQSAYQRMFKDFYLKEHVKLAPAPVQMDEETREVQTKILDEYINGTRTHTPSSRFNAMEVLELPFKVKRGRTFPSVKKIMAEVSSSESRTSLQANHLQELLNQVPVISIKFSEDVRPPYIGTISDYPNGLGALKKLARRPIRTDILPLAYDYDSEAEWQEEDGEDIESLDDEDDEDEDEDMADFLDDENDVGPSRMVFSGGMEPESSGLCWENRKRGTSEPKMYKLRMEFILGKQPHISPVTPSLANQLLDKLEHHHSVDPFSAAYWETSKPAKSETGNQKSSAAAKATKSSSGSDSSPKTKKQSATQASCTTPTDAFQALNAGTRKKKSDQPLPPDLQEKLKALVRERPTLSKVGVIELFMDNNANCSKKQIQNAYSELIVRVGREHKVKGE</sequence>
<dbReference type="EMBL" id="CU640366">
    <property type="protein sequence ID" value="CAP73522.1"/>
    <property type="molecule type" value="Genomic_DNA"/>
</dbReference>
<feature type="region of interest" description="Disordered" evidence="5">
    <location>
        <begin position="61"/>
        <end position="289"/>
    </location>
</feature>
<reference evidence="8" key="4">
    <citation type="submission" date="2014-09" db="EMBL/GenBank/DDBJ databases">
        <title>Maintaining two mating types: Structure of the mating type locus and its role in heterokaryosis in Podospora anserina.</title>
        <authorList>
            <person name="Grognet P."/>
            <person name="Bidard F."/>
            <person name="Kuchly C."/>
            <person name="Chan Ho Tong L."/>
            <person name="Coppin E."/>
            <person name="Ait Benkhali J."/>
            <person name="Couloux A."/>
            <person name="Wincker P."/>
            <person name="Debuchy R."/>
            <person name="Silar P."/>
        </authorList>
    </citation>
    <scope>NUCLEOTIDE SEQUENCE</scope>
</reference>
<comment type="subcellular location">
    <subcellularLocation>
        <location evidence="1">Nucleus</location>
    </subcellularLocation>
</comment>
<dbReference type="AlphaFoldDB" id="B2B6U5"/>
<dbReference type="GO" id="GO:0005634">
    <property type="term" value="C:nucleus"/>
    <property type="evidence" value="ECO:0007669"/>
    <property type="project" value="UniProtKB-SubCell"/>
</dbReference>
<dbReference type="KEGG" id="pan:PODANSg8739"/>